<dbReference type="Pfam" id="PF00498">
    <property type="entry name" value="FHA"/>
    <property type="match status" value="1"/>
</dbReference>
<dbReference type="CDD" id="cd00060">
    <property type="entry name" value="FHA"/>
    <property type="match status" value="1"/>
</dbReference>
<dbReference type="InterPro" id="IPR008984">
    <property type="entry name" value="SMAD_FHA_dom_sf"/>
</dbReference>
<protein>
    <submittedName>
        <fullName evidence="3">FHA domain protein</fullName>
    </submittedName>
</protein>
<dbReference type="HOGENOM" id="CLU_047963_1_1_11"/>
<keyword evidence="1" id="KW-0597">Phosphoprotein</keyword>
<name>C0VY26_9ACTO</name>
<evidence type="ECO:0000313" key="3">
    <source>
        <dbReference type="EMBL" id="EEH64329.1"/>
    </source>
</evidence>
<reference evidence="3 4" key="1">
    <citation type="submission" date="2009-01" db="EMBL/GenBank/DDBJ databases">
        <authorList>
            <person name="Qin X."/>
            <person name="Bachman B."/>
            <person name="Battles P."/>
            <person name="Bell A."/>
            <person name="Bess C."/>
            <person name="Bickham C."/>
            <person name="Chaboub L."/>
            <person name="Chen D."/>
            <person name="Coyle M."/>
            <person name="Deiros D.R."/>
            <person name="Dinh H."/>
            <person name="Forbes L."/>
            <person name="Fowler G."/>
            <person name="Francisco L."/>
            <person name="Fu Q."/>
            <person name="Gubbala S."/>
            <person name="Hale W."/>
            <person name="Han Y."/>
            <person name="Hemphill L."/>
            <person name="Highlander S.K."/>
            <person name="Hirani K."/>
            <person name="Hogues M."/>
            <person name="Jackson L."/>
            <person name="Jakkamsetti A."/>
            <person name="Javaid M."/>
            <person name="Jiang H."/>
            <person name="Korchina V."/>
            <person name="Kovar C."/>
            <person name="Lara F."/>
            <person name="Lee S."/>
            <person name="Mata R."/>
            <person name="Mathew T."/>
            <person name="Moen C."/>
            <person name="Morales K."/>
            <person name="Munidasa M."/>
            <person name="Nazareth L."/>
            <person name="Ngo R."/>
            <person name="Nguyen L."/>
            <person name="Okwuonu G."/>
            <person name="Ongeri F."/>
            <person name="Patil S."/>
            <person name="Petrosino J."/>
            <person name="Pham C."/>
            <person name="Pham P."/>
            <person name="Pu L.-L."/>
            <person name="Puazo M."/>
            <person name="Raj R."/>
            <person name="Reid J."/>
            <person name="Rouhana J."/>
            <person name="Saada N."/>
            <person name="Shang Y."/>
            <person name="Simmons D."/>
            <person name="Thornton R."/>
            <person name="Warren J."/>
            <person name="Weissenberger G."/>
            <person name="Zhang J."/>
            <person name="Zhang L."/>
            <person name="Zhou C."/>
            <person name="Zhu D."/>
            <person name="Muzny D."/>
            <person name="Worley K."/>
            <person name="Gibbs R."/>
        </authorList>
    </citation>
    <scope>NUCLEOTIDE SEQUENCE [LARGE SCALE GENOMIC DNA]</scope>
    <source>
        <strain evidence="3 4">DSM 15436</strain>
    </source>
</reference>
<dbReference type="Gene3D" id="3.30.2320.60">
    <property type="entry name" value="FhaA, phosphopeptide-binding domain (DUF3662)"/>
    <property type="match status" value="1"/>
</dbReference>
<dbReference type="OrthoDB" id="151099at2"/>
<keyword evidence="4" id="KW-1185">Reference proteome</keyword>
<dbReference type="RefSeq" id="WP_006547063.1">
    <property type="nucleotide sequence ID" value="NZ_DS999545.1"/>
</dbReference>
<dbReference type="eggNOG" id="COG1716">
    <property type="taxonomic scope" value="Bacteria"/>
</dbReference>
<organism evidence="3 4">
    <name type="scientific">Gleimia coleocanis DSM 15436</name>
    <dbReference type="NCBI Taxonomy" id="525245"/>
    <lineage>
        <taxon>Bacteria</taxon>
        <taxon>Bacillati</taxon>
        <taxon>Actinomycetota</taxon>
        <taxon>Actinomycetes</taxon>
        <taxon>Actinomycetales</taxon>
        <taxon>Actinomycetaceae</taxon>
        <taxon>Gleimia</taxon>
    </lineage>
</organism>
<evidence type="ECO:0000259" key="2">
    <source>
        <dbReference type="PROSITE" id="PS50006"/>
    </source>
</evidence>
<dbReference type="Gene3D" id="2.60.200.20">
    <property type="match status" value="1"/>
</dbReference>
<dbReference type="Pfam" id="PF12401">
    <property type="entry name" value="FhaA_N"/>
    <property type="match status" value="1"/>
</dbReference>
<dbReference type="SMART" id="SM00240">
    <property type="entry name" value="FHA"/>
    <property type="match status" value="1"/>
</dbReference>
<dbReference type="STRING" id="525245.HMPREF0044_0066"/>
<dbReference type="EMBL" id="ACFG01000004">
    <property type="protein sequence ID" value="EEH64329.1"/>
    <property type="molecule type" value="Genomic_DNA"/>
</dbReference>
<dbReference type="InterPro" id="IPR000253">
    <property type="entry name" value="FHA_dom"/>
</dbReference>
<dbReference type="Proteomes" id="UP000010301">
    <property type="component" value="Unassembled WGS sequence"/>
</dbReference>
<dbReference type="SUPFAM" id="SSF49879">
    <property type="entry name" value="SMAD/FHA domain"/>
    <property type="match status" value="1"/>
</dbReference>
<accession>C0VY26</accession>
<gene>
    <name evidence="3" type="ORF">HMPREF0044_0066</name>
</gene>
<evidence type="ECO:0000313" key="4">
    <source>
        <dbReference type="Proteomes" id="UP000010301"/>
    </source>
</evidence>
<dbReference type="AlphaFoldDB" id="C0VY26"/>
<evidence type="ECO:0000256" key="1">
    <source>
        <dbReference type="ARBA" id="ARBA00022553"/>
    </source>
</evidence>
<dbReference type="InterPro" id="IPR022128">
    <property type="entry name" value="FhaA_N"/>
</dbReference>
<dbReference type="InterPro" id="IPR042287">
    <property type="entry name" value="FhaA_N_sf"/>
</dbReference>
<sequence length="231" mass="25198">MSFLRRFEAAVEKGVQGTFAKVFRSSLKPVDITSAVRKAMEQDVQEFSRDHVVAPNHFTVRVSNTDFKSLQEIGLDVLSAEIEATATRYAAENDYSLLGPVSVDFELGADELTGHLEVDTQLERGAVAPATSQVASEYHPIIDIDGQRWLLTEPVTVIGRGTDADITIADAGISRKHLELRKTPDGVIATDLGSTNGLYVEGHKVDAATLVDGNQLVIGRTRILFWTSESE</sequence>
<proteinExistence type="predicted"/>
<comment type="caution">
    <text evidence="3">The sequence shown here is derived from an EMBL/GenBank/DDBJ whole genome shotgun (WGS) entry which is preliminary data.</text>
</comment>
<dbReference type="PROSITE" id="PS50006">
    <property type="entry name" value="FHA_DOMAIN"/>
    <property type="match status" value="1"/>
</dbReference>
<feature type="domain" description="FHA" evidence="2">
    <location>
        <begin position="156"/>
        <end position="205"/>
    </location>
</feature>